<proteinExistence type="predicted"/>
<evidence type="ECO:0000256" key="1">
    <source>
        <dbReference type="SAM" id="MobiDB-lite"/>
    </source>
</evidence>
<dbReference type="AlphaFoldDB" id="A0A3Q9GH39"/>
<dbReference type="EMBL" id="CP033905">
    <property type="protein sequence ID" value="AZR06366.1"/>
    <property type="molecule type" value="Genomic_DNA"/>
</dbReference>
<dbReference type="InterPro" id="IPR021145">
    <property type="entry name" value="Portal_protein_SPP1_Gp6-like"/>
</dbReference>
<protein>
    <submittedName>
        <fullName evidence="2">Phage portal protein</fullName>
    </submittedName>
</protein>
<evidence type="ECO:0000313" key="3">
    <source>
        <dbReference type="Proteomes" id="UP000275951"/>
    </source>
</evidence>
<feature type="region of interest" description="Disordered" evidence="1">
    <location>
        <begin position="466"/>
        <end position="489"/>
    </location>
</feature>
<evidence type="ECO:0000313" key="2">
    <source>
        <dbReference type="EMBL" id="AZR06366.1"/>
    </source>
</evidence>
<sequence length="489" mass="53821">MSVFDAVLTNVDLEPPARISGVDEREAGTVRALWAVWGRKFQRNMVRSSYYEAKVPVENLFISTPGDVASRIKAVLGWPAKAVNTLADRTIFEGFVSDGNETDPFELGEVLNRNVFEMEFSQAVRSAYTHSCAFITVIDDPELGVQVLARSAEMSAALWDRRRREIAAMMSVIEVNGDGAPVLVDVFLPEVTLRLTKGAGVWRAERLPNRFGHVMAEPIVFDPTMRRPFGRSRISRPVMAITDNAMRTIVRSEVSAEFYTAPRMVVLGASEDAFSKGKWNLAIERWAGFTRDEDGELPSVQQLPQMTMQPLIDQYRAYAAQFAAETDLPISSLGIVQDNPPSAEAMYAAEKDLITRARAANRVHANSLRRLAWKILAARDGLAELPREAYTIDAKFTNPAFVSPVTAADALTKLSAVFPWLAESEVALEYAGFSRAEITRLLGEKKRAEGRALFSDVLAQVKKEADNGRPVSDGGLPAGEPPLGEGVTL</sequence>
<dbReference type="Proteomes" id="UP000275951">
    <property type="component" value="Chromosome"/>
</dbReference>
<name>A0A3Q9GH39_9ACTO</name>
<gene>
    <name evidence="2" type="ORF">EBQ10_03035</name>
</gene>
<reference evidence="2 3" key="1">
    <citation type="submission" date="2018-11" db="EMBL/GenBank/DDBJ databases">
        <title>Multidrug-resistant genes are associated with an 42-kb island TGI1 carrying a complex class 1 integron in a Trueperella pyogenes.</title>
        <authorList>
            <person name="Dong W."/>
        </authorList>
    </citation>
    <scope>NUCLEOTIDE SEQUENCE [LARGE SCALE GENOMIC DNA]</scope>
    <source>
        <strain evidence="2 3">TP4</strain>
    </source>
</reference>
<dbReference type="Pfam" id="PF05133">
    <property type="entry name" value="SPP1_portal"/>
    <property type="match status" value="1"/>
</dbReference>
<organism evidence="2 3">
    <name type="scientific">Trueperella pyogenes</name>
    <dbReference type="NCBI Taxonomy" id="1661"/>
    <lineage>
        <taxon>Bacteria</taxon>
        <taxon>Bacillati</taxon>
        <taxon>Actinomycetota</taxon>
        <taxon>Actinomycetes</taxon>
        <taxon>Actinomycetales</taxon>
        <taxon>Actinomycetaceae</taxon>
        <taxon>Trueperella</taxon>
    </lineage>
</organism>
<dbReference type="RefSeq" id="WP_126919870.1">
    <property type="nucleotide sequence ID" value="NZ_CP033905.1"/>
</dbReference>
<accession>A0A3Q9GH39</accession>